<sequence length="198" mass="23269">MQEETVSELKALIEGDAIVFENVFRKYYHLLCKYCQGIIPEPEKVEDIVQDVFVYLWNNHKTIHINASLKNYLYTSVRHGAQRELRRLNSVEKHSARLTEFIEYLQQTEYSEEEIEEIEHVKLILNKLSPRSRSIFLMSCVEEKTYKQIAAELNISVNTVKTHISNAYRIIKEKTQRGSSLILLVCNLLLVGKYFQKK</sequence>
<keyword evidence="3" id="KW-0731">Sigma factor</keyword>
<dbReference type="OrthoDB" id="1119198at2"/>
<dbReference type="InterPro" id="IPR013324">
    <property type="entry name" value="RNA_pol_sigma_r3/r4-like"/>
</dbReference>
<dbReference type="InterPro" id="IPR000792">
    <property type="entry name" value="Tscrpt_reg_LuxR_C"/>
</dbReference>
<comment type="similarity">
    <text evidence="1">Belongs to the sigma-70 factor family. ECF subfamily.</text>
</comment>
<dbReference type="InterPro" id="IPR007627">
    <property type="entry name" value="RNA_pol_sigma70_r2"/>
</dbReference>
<dbReference type="Proteomes" id="UP000546007">
    <property type="component" value="Unassembled WGS sequence"/>
</dbReference>
<keyword evidence="4" id="KW-0804">Transcription</keyword>
<keyword evidence="7" id="KW-1185">Reference proteome</keyword>
<feature type="domain" description="HTH luxR-type" evidence="5">
    <location>
        <begin position="125"/>
        <end position="183"/>
    </location>
</feature>
<evidence type="ECO:0000256" key="4">
    <source>
        <dbReference type="ARBA" id="ARBA00023163"/>
    </source>
</evidence>
<gene>
    <name evidence="6" type="ORF">GGR14_002912</name>
</gene>
<evidence type="ECO:0000256" key="2">
    <source>
        <dbReference type="ARBA" id="ARBA00023015"/>
    </source>
</evidence>
<dbReference type="GO" id="GO:0016987">
    <property type="term" value="F:sigma factor activity"/>
    <property type="evidence" value="ECO:0007669"/>
    <property type="project" value="UniProtKB-KW"/>
</dbReference>
<accession>A0A7W6HY33</accession>
<protein>
    <submittedName>
        <fullName evidence="6">RNA polymerase sigma-70 factor (ECF subfamily)</fullName>
    </submittedName>
</protein>
<dbReference type="PANTHER" id="PTHR43133:SF46">
    <property type="entry name" value="RNA POLYMERASE SIGMA-70 FACTOR ECF SUBFAMILY"/>
    <property type="match status" value="1"/>
</dbReference>
<dbReference type="Pfam" id="PF04542">
    <property type="entry name" value="Sigma70_r2"/>
    <property type="match status" value="1"/>
</dbReference>
<evidence type="ECO:0000313" key="7">
    <source>
        <dbReference type="Proteomes" id="UP000546007"/>
    </source>
</evidence>
<dbReference type="InterPro" id="IPR036388">
    <property type="entry name" value="WH-like_DNA-bd_sf"/>
</dbReference>
<evidence type="ECO:0000256" key="1">
    <source>
        <dbReference type="ARBA" id="ARBA00010641"/>
    </source>
</evidence>
<dbReference type="Pfam" id="PF08281">
    <property type="entry name" value="Sigma70_r4_2"/>
    <property type="match status" value="1"/>
</dbReference>
<evidence type="ECO:0000313" key="6">
    <source>
        <dbReference type="EMBL" id="MBB4027102.1"/>
    </source>
</evidence>
<dbReference type="SMART" id="SM00421">
    <property type="entry name" value="HTH_LUXR"/>
    <property type="match status" value="1"/>
</dbReference>
<dbReference type="AlphaFoldDB" id="A0A7W6HY33"/>
<evidence type="ECO:0000256" key="3">
    <source>
        <dbReference type="ARBA" id="ARBA00023082"/>
    </source>
</evidence>
<keyword evidence="2" id="KW-0805">Transcription regulation</keyword>
<dbReference type="InterPro" id="IPR014284">
    <property type="entry name" value="RNA_pol_sigma-70_dom"/>
</dbReference>
<dbReference type="InterPro" id="IPR014327">
    <property type="entry name" value="RNA_pol_sigma70_bacteroid"/>
</dbReference>
<dbReference type="SUPFAM" id="SSF88946">
    <property type="entry name" value="Sigma2 domain of RNA polymerase sigma factors"/>
    <property type="match status" value="1"/>
</dbReference>
<dbReference type="RefSeq" id="WP_151412200.1">
    <property type="nucleotide sequence ID" value="NZ_AP028155.1"/>
</dbReference>
<dbReference type="EMBL" id="JACIES010000008">
    <property type="protein sequence ID" value="MBB4027102.1"/>
    <property type="molecule type" value="Genomic_DNA"/>
</dbReference>
<name>A0A7W6HY33_9BACT</name>
<dbReference type="NCBIfam" id="TIGR02985">
    <property type="entry name" value="Sig70_bacteroi1"/>
    <property type="match status" value="1"/>
</dbReference>
<dbReference type="Gene3D" id="1.10.1740.10">
    <property type="match status" value="1"/>
</dbReference>
<comment type="caution">
    <text evidence="6">The sequence shown here is derived from an EMBL/GenBank/DDBJ whole genome shotgun (WGS) entry which is preliminary data.</text>
</comment>
<dbReference type="GO" id="GO:0006352">
    <property type="term" value="P:DNA-templated transcription initiation"/>
    <property type="evidence" value="ECO:0007669"/>
    <property type="project" value="InterPro"/>
</dbReference>
<dbReference type="GeneID" id="93100081"/>
<reference evidence="6 7" key="1">
    <citation type="submission" date="2020-08" db="EMBL/GenBank/DDBJ databases">
        <title>Genomic Encyclopedia of Type Strains, Phase IV (KMG-IV): sequencing the most valuable type-strain genomes for metagenomic binning, comparative biology and taxonomic classification.</title>
        <authorList>
            <person name="Goeker M."/>
        </authorList>
    </citation>
    <scope>NUCLEOTIDE SEQUENCE [LARGE SCALE GENOMIC DNA]</scope>
    <source>
        <strain evidence="6 7">DSM 105721</strain>
    </source>
</reference>
<dbReference type="InterPro" id="IPR013325">
    <property type="entry name" value="RNA_pol_sigma_r2"/>
</dbReference>
<dbReference type="PANTHER" id="PTHR43133">
    <property type="entry name" value="RNA POLYMERASE ECF-TYPE SIGMA FACTO"/>
    <property type="match status" value="1"/>
</dbReference>
<evidence type="ECO:0000259" key="5">
    <source>
        <dbReference type="SMART" id="SM00421"/>
    </source>
</evidence>
<dbReference type="SUPFAM" id="SSF88659">
    <property type="entry name" value="Sigma3 and sigma4 domains of RNA polymerase sigma factors"/>
    <property type="match status" value="1"/>
</dbReference>
<dbReference type="InterPro" id="IPR039425">
    <property type="entry name" value="RNA_pol_sigma-70-like"/>
</dbReference>
<dbReference type="Gene3D" id="1.10.10.10">
    <property type="entry name" value="Winged helix-like DNA-binding domain superfamily/Winged helix DNA-binding domain"/>
    <property type="match status" value="1"/>
</dbReference>
<dbReference type="GO" id="GO:0003677">
    <property type="term" value="F:DNA binding"/>
    <property type="evidence" value="ECO:0007669"/>
    <property type="project" value="InterPro"/>
</dbReference>
<dbReference type="NCBIfam" id="TIGR02937">
    <property type="entry name" value="sigma70-ECF"/>
    <property type="match status" value="1"/>
</dbReference>
<dbReference type="InterPro" id="IPR013249">
    <property type="entry name" value="RNA_pol_sigma70_r4_t2"/>
</dbReference>
<proteinExistence type="inferred from homology"/>
<organism evidence="6 7">
    <name type="scientific">Butyricimonas faecihominis</name>
    <dbReference type="NCBI Taxonomy" id="1472416"/>
    <lineage>
        <taxon>Bacteria</taxon>
        <taxon>Pseudomonadati</taxon>
        <taxon>Bacteroidota</taxon>
        <taxon>Bacteroidia</taxon>
        <taxon>Bacteroidales</taxon>
        <taxon>Odoribacteraceae</taxon>
        <taxon>Butyricimonas</taxon>
    </lineage>
</organism>
<dbReference type="CDD" id="cd06171">
    <property type="entry name" value="Sigma70_r4"/>
    <property type="match status" value="1"/>
</dbReference>